<name>F3ZP03_9BACE</name>
<keyword evidence="2" id="KW-1185">Reference proteome</keyword>
<dbReference type="AlphaFoldDB" id="F3ZP03"/>
<dbReference type="HOGENOM" id="CLU_021511_0_0_10"/>
<dbReference type="EMBL" id="CM001167">
    <property type="protein sequence ID" value="EGJ72576.1"/>
    <property type="molecule type" value="Genomic_DNA"/>
</dbReference>
<organism evidence="1 2">
    <name type="scientific">Bacteroides coprosuis DSM 18011</name>
    <dbReference type="NCBI Taxonomy" id="679937"/>
    <lineage>
        <taxon>Bacteria</taxon>
        <taxon>Pseudomonadati</taxon>
        <taxon>Bacteroidota</taxon>
        <taxon>Bacteroidia</taxon>
        <taxon>Bacteroidales</taxon>
        <taxon>Bacteroidaceae</taxon>
        <taxon>Bacteroides</taxon>
    </lineage>
</organism>
<dbReference type="eggNOG" id="COG1470">
    <property type="taxonomic scope" value="Bacteria"/>
</dbReference>
<accession>F3ZP03</accession>
<reference evidence="1 2" key="1">
    <citation type="journal article" date="2011" name="Stand. Genomic Sci.">
        <title>Non-contiguous finished genome sequence of Bacteroides coprosuis type strain (PC139).</title>
        <authorList>
            <person name="Land M."/>
            <person name="Held B."/>
            <person name="Gronow S."/>
            <person name="Abt B."/>
            <person name="Lucas S."/>
            <person name="Del Rio T.G."/>
            <person name="Nolan M."/>
            <person name="Tice H."/>
            <person name="Cheng J.F."/>
            <person name="Pitluck S."/>
            <person name="Liolios K."/>
            <person name="Pagani I."/>
            <person name="Ivanova N."/>
            <person name="Mavromatis K."/>
            <person name="Mikhailova N."/>
            <person name="Pati A."/>
            <person name="Tapia R."/>
            <person name="Han C."/>
            <person name="Goodwin L."/>
            <person name="Chen A."/>
            <person name="Palaniappan K."/>
            <person name="Hauser L."/>
            <person name="Brambilla E.M."/>
            <person name="Rohde M."/>
            <person name="Goker M."/>
            <person name="Detter J.C."/>
            <person name="Woyke T."/>
            <person name="Bristow J."/>
            <person name="Eisen J.A."/>
            <person name="Markowitz V."/>
            <person name="Hugenholtz P."/>
            <person name="Kyrpides N.C."/>
            <person name="Klenk H.P."/>
            <person name="Lapidus A."/>
        </authorList>
    </citation>
    <scope>NUCLEOTIDE SEQUENCE</scope>
    <source>
        <strain evidence="1 2">DSM 18011</strain>
    </source>
</reference>
<dbReference type="Pfam" id="PF18939">
    <property type="entry name" value="DUF5686"/>
    <property type="match status" value="1"/>
</dbReference>
<protein>
    <submittedName>
        <fullName evidence="1">Uncharacterized protein</fullName>
    </submittedName>
</protein>
<dbReference type="InterPro" id="IPR043741">
    <property type="entry name" value="DUF5686"/>
</dbReference>
<evidence type="ECO:0000313" key="1">
    <source>
        <dbReference type="EMBL" id="EGJ72576.1"/>
    </source>
</evidence>
<evidence type="ECO:0000313" key="2">
    <source>
        <dbReference type="Proteomes" id="UP000018439"/>
    </source>
</evidence>
<proteinExistence type="predicted"/>
<sequence length="704" mass="82640">MRDVPSLDITPYCVDSIMNNVSFYAPFYETAISEYDADLYVKTKIDVVRKNLLLRYLPAMFRPRGNVRKYILETYSDLHYTAPDIYDQRVKAITGTTPRLKGASANILRYFNINVYSPALLKEKLISPINKEAKKYYKYKLERVDRGVGGHLEFTIRFIPKSKSYQLVRGYLIVSDKVWSIRELEFFGRSEYLSATCYIRLGEVGNSDEFLPLDYHIDATLRFMWNKVVGTYDAVMKYDDIEIKKTKDIIPPQKKNKYDLTQLYTFQFKDTTKVEKKEDDFSEYRMLPLTKDEEVLYDEFEADKDTTMKVVDTKKKKSAAFWGEVGDFLISDYTLDLYDVGTVKFSPLLNPFLLSYSGSDGFTYKHKIKYSRVFSNDRLLRVRPTIGYNFKRKEFYWKAYSDFMYWPKKRVGFQLNVGNGNRIYSSEVLEDLKNETDTIQFEKYELNYFKNLYVDFMNTWEVVNGLNIDFGLSANKRTSAAKGVLDSINLGEKFSGRYVSVAPRIRLAWTPGQYYYMNGDRKVNLYSKYPTFVLDWERSIKGFLGATGAHERIELDIQYKIPLTMMRTLYTRLGGGMFTNQEQLYFVDFVYFAKNNLPAGWNDDIGGAFQILDRRWYNASQWYIRGNMVYEAPFLLLPHLRKYTRSVINERIYVNALVMNQLQPYIEVGYGIGTHVFDFGVFVSNSNWKNFKMGAKITFELFNR</sequence>
<gene>
    <name evidence="1" type="ORF">Bcop_2424</name>
</gene>
<dbReference type="STRING" id="679937.Bcop_2424"/>
<dbReference type="Proteomes" id="UP000018439">
    <property type="component" value="Chromosome"/>
</dbReference>